<dbReference type="Pfam" id="PF06089">
    <property type="entry name" value="Asparaginase_II"/>
    <property type="match status" value="1"/>
</dbReference>
<name>A0A5C8UJW8_9MICO</name>
<dbReference type="Proteomes" id="UP000321379">
    <property type="component" value="Unassembled WGS sequence"/>
</dbReference>
<evidence type="ECO:0000313" key="2">
    <source>
        <dbReference type="Proteomes" id="UP000321379"/>
    </source>
</evidence>
<accession>A0A5C8UJW8</accession>
<gene>
    <name evidence="1" type="ORF">FVP33_16875</name>
</gene>
<dbReference type="AlphaFoldDB" id="A0A5C8UJW8"/>
<dbReference type="PANTHER" id="PTHR42110">
    <property type="entry name" value="L-ASPARAGINASE, PUTATIVE (AFU_ORTHOLOGUE AFUA_3G11890)-RELATED"/>
    <property type="match status" value="1"/>
</dbReference>
<proteinExistence type="predicted"/>
<evidence type="ECO:0000313" key="1">
    <source>
        <dbReference type="EMBL" id="TXN28515.1"/>
    </source>
</evidence>
<protein>
    <submittedName>
        <fullName evidence="1">Asparaginase</fullName>
    </submittedName>
</protein>
<sequence>MSHPLLAAEAVELAIVSRSGFDESRHIGAAVVVSADGSVTRQLGNGNALIFGRSSLKLFQAIAVLRAGVELEGAQLVLASASHGGTVDHLRIVEQLLARAWVGAEALQCPIDWPLDGTARHASAAPSRLQMNCSGKHAAFLLACVTNGWPTDTYLEQSHPLQLLIRSTIEEFTGEKIDRVGVDGCGAPVFATSLRGLATAVGRVASATGSRGDQHAARLSAAIRENAWAIDGVGRPNTVVIEELGIVAKGGAEGVMVMGLADGTAVALKILDGGARAATLVAIELLASIGAVARPDADRVIALTTDEVLGGGVPVGRLRASELVLER</sequence>
<organism evidence="1 2">
    <name type="scientific">Lacisediminihabitans profunda</name>
    <dbReference type="NCBI Taxonomy" id="2594790"/>
    <lineage>
        <taxon>Bacteria</taxon>
        <taxon>Bacillati</taxon>
        <taxon>Actinomycetota</taxon>
        <taxon>Actinomycetes</taxon>
        <taxon>Micrococcales</taxon>
        <taxon>Microbacteriaceae</taxon>
        <taxon>Lacisediminihabitans</taxon>
    </lineage>
</organism>
<reference evidence="1 2" key="1">
    <citation type="submission" date="2019-08" db="EMBL/GenBank/DDBJ databases">
        <title>Bacterial whole genome sequence for Glaciihabitans sp. CHu50b-6-2.</title>
        <authorList>
            <person name="Jin L."/>
        </authorList>
    </citation>
    <scope>NUCLEOTIDE SEQUENCE [LARGE SCALE GENOMIC DNA]</scope>
    <source>
        <strain evidence="1 2">CHu50b-6-2</strain>
    </source>
</reference>
<dbReference type="InterPro" id="IPR010349">
    <property type="entry name" value="Asparaginase_II"/>
</dbReference>
<comment type="caution">
    <text evidence="1">The sequence shown here is derived from an EMBL/GenBank/DDBJ whole genome shotgun (WGS) entry which is preliminary data.</text>
</comment>
<keyword evidence="2" id="KW-1185">Reference proteome</keyword>
<dbReference type="EMBL" id="VRMG01000013">
    <property type="protein sequence ID" value="TXN28515.1"/>
    <property type="molecule type" value="Genomic_DNA"/>
</dbReference>
<dbReference type="PANTHER" id="PTHR42110:SF1">
    <property type="entry name" value="L-ASPARAGINASE, PUTATIVE (AFU_ORTHOLOGUE AFUA_3G11890)-RELATED"/>
    <property type="match status" value="1"/>
</dbReference>
<dbReference type="RefSeq" id="WP_147784868.1">
    <property type="nucleotide sequence ID" value="NZ_VRMG01000013.1"/>
</dbReference>